<sequence>MKKDKFKLPILDDPAFIKFSKIIEEYDVGDPASPFYRAIEDFGNCEILHRRSERAKKLKLPKADYYENIAMVHNTQGLRKLQSAKVAINKTIKKLPPGSEKKISHKEM</sequence>
<organism evidence="1">
    <name type="scientific">marine sediment metagenome</name>
    <dbReference type="NCBI Taxonomy" id="412755"/>
    <lineage>
        <taxon>unclassified sequences</taxon>
        <taxon>metagenomes</taxon>
        <taxon>ecological metagenomes</taxon>
    </lineage>
</organism>
<dbReference type="AlphaFoldDB" id="X1GDR1"/>
<protein>
    <submittedName>
        <fullName evidence="1">Uncharacterized protein</fullName>
    </submittedName>
</protein>
<name>X1GDR1_9ZZZZ</name>
<evidence type="ECO:0000313" key="1">
    <source>
        <dbReference type="EMBL" id="GAH31173.1"/>
    </source>
</evidence>
<feature type="non-terminal residue" evidence="1">
    <location>
        <position position="108"/>
    </location>
</feature>
<proteinExistence type="predicted"/>
<reference evidence="1" key="1">
    <citation type="journal article" date="2014" name="Front. Microbiol.">
        <title>High frequency of phylogenetically diverse reductive dehalogenase-homologous genes in deep subseafloor sedimentary metagenomes.</title>
        <authorList>
            <person name="Kawai M."/>
            <person name="Futagami T."/>
            <person name="Toyoda A."/>
            <person name="Takaki Y."/>
            <person name="Nishi S."/>
            <person name="Hori S."/>
            <person name="Arai W."/>
            <person name="Tsubouchi T."/>
            <person name="Morono Y."/>
            <person name="Uchiyama I."/>
            <person name="Ito T."/>
            <person name="Fujiyama A."/>
            <person name="Inagaki F."/>
            <person name="Takami H."/>
        </authorList>
    </citation>
    <scope>NUCLEOTIDE SEQUENCE</scope>
    <source>
        <strain evidence="1">Expedition CK06-06</strain>
    </source>
</reference>
<comment type="caution">
    <text evidence="1">The sequence shown here is derived from an EMBL/GenBank/DDBJ whole genome shotgun (WGS) entry which is preliminary data.</text>
</comment>
<dbReference type="EMBL" id="BARU01001473">
    <property type="protein sequence ID" value="GAH31173.1"/>
    <property type="molecule type" value="Genomic_DNA"/>
</dbReference>
<gene>
    <name evidence="1" type="ORF">S03H2_03861</name>
</gene>
<accession>X1GDR1</accession>